<dbReference type="RefSeq" id="WP_004831644.1">
    <property type="nucleotide sequence ID" value="NZ_KB849468.1"/>
</dbReference>
<gene>
    <name evidence="3" type="ORF">F963_03097</name>
</gene>
<comment type="caution">
    <text evidence="3">The sequence shown here is derived from an EMBL/GenBank/DDBJ whole genome shotgun (WGS) entry which is preliminary data.</text>
</comment>
<dbReference type="PATRIC" id="fig|1217651.3.peg.3059"/>
<accession>N8X9N0</accession>
<feature type="region of interest" description="Disordered" evidence="1">
    <location>
        <begin position="469"/>
        <end position="491"/>
    </location>
</feature>
<evidence type="ECO:0000256" key="1">
    <source>
        <dbReference type="SAM" id="MobiDB-lite"/>
    </source>
</evidence>
<dbReference type="Proteomes" id="UP000013270">
    <property type="component" value="Unassembled WGS sequence"/>
</dbReference>
<evidence type="ECO:0000313" key="4">
    <source>
        <dbReference type="Proteomes" id="UP000013270"/>
    </source>
</evidence>
<proteinExistence type="predicted"/>
<organism evidence="3 4">
    <name type="scientific">Acinetobacter bereziniae NIPH 3</name>
    <dbReference type="NCBI Taxonomy" id="1217651"/>
    <lineage>
        <taxon>Bacteria</taxon>
        <taxon>Pseudomonadati</taxon>
        <taxon>Pseudomonadota</taxon>
        <taxon>Gammaproteobacteria</taxon>
        <taxon>Moraxellales</taxon>
        <taxon>Moraxellaceae</taxon>
        <taxon>Acinetobacter</taxon>
    </lineage>
</organism>
<protein>
    <recommendedName>
        <fullName evidence="2">DUF4055 domain-containing protein</fullName>
    </recommendedName>
</protein>
<evidence type="ECO:0000313" key="3">
    <source>
        <dbReference type="EMBL" id="ENV20966.1"/>
    </source>
</evidence>
<feature type="domain" description="DUF4055" evidence="2">
    <location>
        <begin position="259"/>
        <end position="393"/>
    </location>
</feature>
<dbReference type="AlphaFoldDB" id="N8X9N0"/>
<sequence>MTGVTSKHPEYIKNIDTWNKVDDVCDGQDAIKKKGKTYLPVPVTFGDGDEDRYKEYLDRAVFYGATGRTLISHIGSAFNKLPDFKRPDELEYLERNADGAGRSIYQSSQQMLRLIFKHYRCGVYVDFPQVEPSRNRAEDKQKNAFPMIHTLKAQSVINWDFIVVGNQKKLSLVVIEENISKLDDDGFGRTSDTQYRVLRLQKGQDDFVYSVQLYERNEKQIFEAGPLYYPTDYHGKHWNYIPFTFCGAIDNTDEINNPPLLELADLNLAHYRNSADVEESGFIVGQPIVSMPNITPDQYEIIKKDKLAIGARNGFPTKVEIAQASENNLAKQLMTDKWLQMKEMGARLIEVGSANKTATQADNEDSIQHSVVSLAVSNISEALQMALRWCAKFALPDHDLKPDELTYVISQDFNKQKYNVERSKLILEMVQGDLLPPEILYQYEQTGTFSDAKWEEIEKKIEEYRMSKPLGGYQPYQGVDDERSRGTTSNN</sequence>
<reference evidence="3 4" key="1">
    <citation type="submission" date="2013-02" db="EMBL/GenBank/DDBJ databases">
        <title>The Genome Sequence of Acinetobacter bereziniae NIPH 3.</title>
        <authorList>
            <consortium name="The Broad Institute Genome Sequencing Platform"/>
            <consortium name="The Broad Institute Genome Sequencing Center for Infectious Disease"/>
            <person name="Cerqueira G."/>
            <person name="Feldgarden M."/>
            <person name="Courvalin P."/>
            <person name="Perichon B."/>
            <person name="Grillot-Courvalin C."/>
            <person name="Clermont D."/>
            <person name="Rocha E."/>
            <person name="Yoon E.-J."/>
            <person name="Nemec A."/>
            <person name="Walker B."/>
            <person name="Young S.K."/>
            <person name="Zeng Q."/>
            <person name="Gargeya S."/>
            <person name="Fitzgerald M."/>
            <person name="Haas B."/>
            <person name="Abouelleil A."/>
            <person name="Alvarado L."/>
            <person name="Arachchi H.M."/>
            <person name="Berlin A.M."/>
            <person name="Chapman S.B."/>
            <person name="Dewar J."/>
            <person name="Goldberg J."/>
            <person name="Griggs A."/>
            <person name="Gujja S."/>
            <person name="Hansen M."/>
            <person name="Howarth C."/>
            <person name="Imamovic A."/>
            <person name="Larimer J."/>
            <person name="McCowan C."/>
            <person name="Murphy C."/>
            <person name="Neiman D."/>
            <person name="Pearson M."/>
            <person name="Priest M."/>
            <person name="Roberts A."/>
            <person name="Saif S."/>
            <person name="Shea T."/>
            <person name="Sisk P."/>
            <person name="Sykes S."/>
            <person name="Wortman J."/>
            <person name="Nusbaum C."/>
            <person name="Birren B."/>
        </authorList>
    </citation>
    <scope>NUCLEOTIDE SEQUENCE [LARGE SCALE GENOMIC DNA]</scope>
    <source>
        <strain evidence="3 4">NIPH 3</strain>
    </source>
</reference>
<dbReference type="Pfam" id="PF13264">
    <property type="entry name" value="DUF4055"/>
    <property type="match status" value="1"/>
</dbReference>
<dbReference type="InterPro" id="IPR025129">
    <property type="entry name" value="DUF4055"/>
</dbReference>
<dbReference type="EMBL" id="APPK01000045">
    <property type="protein sequence ID" value="ENV20966.1"/>
    <property type="molecule type" value="Genomic_DNA"/>
</dbReference>
<name>N8X9N0_ACIBZ</name>
<dbReference type="HOGENOM" id="CLU_041779_1_0_6"/>
<evidence type="ECO:0000259" key="2">
    <source>
        <dbReference type="Pfam" id="PF13264"/>
    </source>
</evidence>